<sequence>MSAVAGPGLVCVGGAPGAGKTTVGALVARGRRAALVDLDSATTPLLEAFAAELGEPADLDAPRLAAVRDARYACLAGVVADCLACGVDVVVVAPFTREGADARVWRAWGLALGAGSVTTCWLTVDPAVAAARRAGRGAPRDLAGSGAHAGSAAADLEGVDVVLDASDATAEELAARLAGAWPPR</sequence>
<proteinExistence type="predicted"/>
<protein>
    <submittedName>
        <fullName evidence="1">AAA family ATPase</fullName>
    </submittedName>
</protein>
<accession>A0A7G9R2Z0</accession>
<dbReference type="AlphaFoldDB" id="A0A7G9R2Z0"/>
<gene>
    <name evidence="1" type="ORF">H9L10_02475</name>
</gene>
<dbReference type="Proteomes" id="UP000515976">
    <property type="component" value="Chromosome"/>
</dbReference>
<keyword evidence="2" id="KW-1185">Reference proteome</keyword>
<evidence type="ECO:0000313" key="1">
    <source>
        <dbReference type="EMBL" id="QNN49965.1"/>
    </source>
</evidence>
<dbReference type="Pfam" id="PF13671">
    <property type="entry name" value="AAA_33"/>
    <property type="match status" value="1"/>
</dbReference>
<dbReference type="InterPro" id="IPR027417">
    <property type="entry name" value="P-loop_NTPase"/>
</dbReference>
<dbReference type="KEGG" id="pei:H9L10_02475"/>
<name>A0A7G9R2Z0_9MICO</name>
<evidence type="ECO:0000313" key="2">
    <source>
        <dbReference type="Proteomes" id="UP000515976"/>
    </source>
</evidence>
<dbReference type="RefSeq" id="WP_166103293.1">
    <property type="nucleotide sequence ID" value="NZ_CP060712.1"/>
</dbReference>
<organism evidence="1 2">
    <name type="scientific">Phycicoccus endophyticus</name>
    <dbReference type="NCBI Taxonomy" id="1690220"/>
    <lineage>
        <taxon>Bacteria</taxon>
        <taxon>Bacillati</taxon>
        <taxon>Actinomycetota</taxon>
        <taxon>Actinomycetes</taxon>
        <taxon>Micrococcales</taxon>
        <taxon>Intrasporangiaceae</taxon>
        <taxon>Phycicoccus</taxon>
    </lineage>
</organism>
<reference evidence="1 2" key="1">
    <citation type="submission" date="2020-08" db="EMBL/GenBank/DDBJ databases">
        <title>Genome sequence of Phycicoccus endophyticus JCM 31784T.</title>
        <authorList>
            <person name="Hyun D.-W."/>
            <person name="Bae J.-W."/>
        </authorList>
    </citation>
    <scope>NUCLEOTIDE SEQUENCE [LARGE SCALE GENOMIC DNA]</scope>
    <source>
        <strain evidence="1 2">JCM 31784</strain>
    </source>
</reference>
<dbReference type="SUPFAM" id="SSF52540">
    <property type="entry name" value="P-loop containing nucleoside triphosphate hydrolases"/>
    <property type="match status" value="1"/>
</dbReference>
<dbReference type="Gene3D" id="3.40.50.300">
    <property type="entry name" value="P-loop containing nucleotide triphosphate hydrolases"/>
    <property type="match status" value="1"/>
</dbReference>
<dbReference type="EMBL" id="CP060712">
    <property type="protein sequence ID" value="QNN49965.1"/>
    <property type="molecule type" value="Genomic_DNA"/>
</dbReference>